<sequence>MENEMKILFVISTLENCGPVNVLYALCAKLAHNQRISVLTISAEKNDSRWDDFSALPIELESLNLTRSQFMLYGCRRLKTFLTGKHFDVTHSHGIRADRLVSKLASSQNNTVKFSTAHNFPFEDYVSTYGKILGSLMANLQFRYWKKISNVITCSQYIGRQIKEKETSVHVTNVHNGTLQGQFICTKQLNSETINLIVLGSLNERKNSQFILECMQRVEPQLKRLKLTLVGNGPLFAELKKKYTSQQIIFKGHVKEPSSLLNDADWLLSASKSEGLPMAVLEALSWNCNLLLSDIGPHIEINEVVNNCDICRVFTLTQARDLEQLLLGIDQGIITWHEGGYELWQRNFSASVMAKKYLRTYQAKQN</sequence>
<keyword evidence="1" id="KW-0808">Transferase</keyword>
<organism evidence="1 2">
    <name type="scientific">Lactiplantibacillus daoliensis</name>
    <dbReference type="NCBI Taxonomy" id="2559916"/>
    <lineage>
        <taxon>Bacteria</taxon>
        <taxon>Bacillati</taxon>
        <taxon>Bacillota</taxon>
        <taxon>Bacilli</taxon>
        <taxon>Lactobacillales</taxon>
        <taxon>Lactobacillaceae</taxon>
        <taxon>Lactiplantibacillus</taxon>
    </lineage>
</organism>
<comment type="caution">
    <text evidence="1">The sequence shown here is derived from an EMBL/GenBank/DDBJ whole genome shotgun (WGS) entry which is preliminary data.</text>
</comment>
<dbReference type="PANTHER" id="PTHR45947">
    <property type="entry name" value="SULFOQUINOVOSYL TRANSFERASE SQD2"/>
    <property type="match status" value="1"/>
</dbReference>
<dbReference type="GO" id="GO:0016757">
    <property type="term" value="F:glycosyltransferase activity"/>
    <property type="evidence" value="ECO:0007669"/>
    <property type="project" value="UniProtKB-KW"/>
</dbReference>
<dbReference type="EC" id="2.4.-.-" evidence="1"/>
<dbReference type="Proteomes" id="UP001596227">
    <property type="component" value="Unassembled WGS sequence"/>
</dbReference>
<dbReference type="Pfam" id="PF13692">
    <property type="entry name" value="Glyco_trans_1_4"/>
    <property type="match status" value="1"/>
</dbReference>
<dbReference type="PANTHER" id="PTHR45947:SF3">
    <property type="entry name" value="SULFOQUINOVOSYL TRANSFERASE SQD2"/>
    <property type="match status" value="1"/>
</dbReference>
<reference evidence="2" key="1">
    <citation type="journal article" date="2019" name="Int. J. Syst. Evol. Microbiol.">
        <title>The Global Catalogue of Microorganisms (GCM) 10K type strain sequencing project: providing services to taxonomists for standard genome sequencing and annotation.</title>
        <authorList>
            <consortium name="The Broad Institute Genomics Platform"/>
            <consortium name="The Broad Institute Genome Sequencing Center for Infectious Disease"/>
            <person name="Wu L."/>
            <person name="Ma J."/>
        </authorList>
    </citation>
    <scope>NUCLEOTIDE SEQUENCE [LARGE SCALE GENOMIC DNA]</scope>
    <source>
        <strain evidence="2">CCM 8934</strain>
    </source>
</reference>
<evidence type="ECO:0000313" key="1">
    <source>
        <dbReference type="EMBL" id="MFC6294682.1"/>
    </source>
</evidence>
<accession>A0ABW1UGX1</accession>
<dbReference type="EMBL" id="JBHSSB010000015">
    <property type="protein sequence ID" value="MFC6294682.1"/>
    <property type="molecule type" value="Genomic_DNA"/>
</dbReference>
<proteinExistence type="predicted"/>
<keyword evidence="2" id="KW-1185">Reference proteome</keyword>
<protein>
    <submittedName>
        <fullName evidence="1">Glycosyltransferase</fullName>
        <ecNumber evidence="1">2.4.-.-</ecNumber>
    </submittedName>
</protein>
<name>A0ABW1UGX1_9LACO</name>
<dbReference type="Gene3D" id="3.40.50.2000">
    <property type="entry name" value="Glycogen Phosphorylase B"/>
    <property type="match status" value="2"/>
</dbReference>
<dbReference type="InterPro" id="IPR050194">
    <property type="entry name" value="Glycosyltransferase_grp1"/>
</dbReference>
<dbReference type="SUPFAM" id="SSF53756">
    <property type="entry name" value="UDP-Glycosyltransferase/glycogen phosphorylase"/>
    <property type="match status" value="1"/>
</dbReference>
<gene>
    <name evidence="1" type="ORF">ACFQH1_05660</name>
</gene>
<evidence type="ECO:0000313" key="2">
    <source>
        <dbReference type="Proteomes" id="UP001596227"/>
    </source>
</evidence>
<keyword evidence="1" id="KW-0328">Glycosyltransferase</keyword>